<evidence type="ECO:0000259" key="2">
    <source>
        <dbReference type="Pfam" id="PF01182"/>
    </source>
</evidence>
<dbReference type="GO" id="GO:0004342">
    <property type="term" value="F:glucosamine-6-phosphate deaminase activity"/>
    <property type="evidence" value="ECO:0007669"/>
    <property type="project" value="UniProtKB-UniRule"/>
</dbReference>
<dbReference type="CDD" id="cd01399">
    <property type="entry name" value="GlcN6P_deaminase"/>
    <property type="match status" value="1"/>
</dbReference>
<dbReference type="InterPro" id="IPR037171">
    <property type="entry name" value="NagB/RpiA_transferase-like"/>
</dbReference>
<proteinExistence type="inferred from homology"/>
<dbReference type="GO" id="GO:0006046">
    <property type="term" value="P:N-acetylglucosamine catabolic process"/>
    <property type="evidence" value="ECO:0007669"/>
    <property type="project" value="UniProtKB-UniRule"/>
</dbReference>
<dbReference type="OrthoDB" id="9791139at2"/>
<keyword evidence="4" id="KW-1185">Reference proteome</keyword>
<dbReference type="Gene3D" id="3.40.50.1360">
    <property type="match status" value="1"/>
</dbReference>
<dbReference type="PROSITE" id="PS01161">
    <property type="entry name" value="GLC_GALNAC_ISOMERASE"/>
    <property type="match status" value="1"/>
</dbReference>
<comment type="subunit">
    <text evidence="1">Homohexamer.</text>
</comment>
<feature type="active site" description="Proton acceptor; for ring-opening step" evidence="1">
    <location>
        <position position="146"/>
    </location>
</feature>
<dbReference type="PANTHER" id="PTHR42892">
    <property type="entry name" value="GLUCOSAMINE-6-PHOSPHATE DEAMINASE-LIKE PROTEIN BT_0258-RELATED"/>
    <property type="match status" value="1"/>
</dbReference>
<evidence type="ECO:0000313" key="3">
    <source>
        <dbReference type="EMBL" id="KTC69651.1"/>
    </source>
</evidence>
<feature type="active site" description="For ring-opening step" evidence="1">
    <location>
        <position position="144"/>
    </location>
</feature>
<name>A0A0W0RF13_LEGBO</name>
<comment type="caution">
    <text evidence="3">The sequence shown here is derived from an EMBL/GenBank/DDBJ whole genome shotgun (WGS) entry which is preliminary data.</text>
</comment>
<organism evidence="3 4">
    <name type="scientific">Legionella bozemanae</name>
    <name type="common">Fluoribacter bozemanae</name>
    <dbReference type="NCBI Taxonomy" id="447"/>
    <lineage>
        <taxon>Bacteria</taxon>
        <taxon>Pseudomonadati</taxon>
        <taxon>Pseudomonadota</taxon>
        <taxon>Gammaproteobacteria</taxon>
        <taxon>Legionellales</taxon>
        <taxon>Legionellaceae</taxon>
        <taxon>Legionella</taxon>
    </lineage>
</organism>
<dbReference type="InterPro" id="IPR052960">
    <property type="entry name" value="GlcN6P_deaminase-like"/>
</dbReference>
<gene>
    <name evidence="1 3" type="primary">nagB</name>
    <name evidence="3" type="ORF">Lboz_3167</name>
</gene>
<dbReference type="InterPro" id="IPR004547">
    <property type="entry name" value="Glucosamine6P_isomerase"/>
</dbReference>
<comment type="pathway">
    <text evidence="1">Amino-sugar metabolism; N-acetylneuraminate degradation; D-fructose 6-phosphate from N-acetylneuraminate: step 5/5.</text>
</comment>
<dbReference type="NCBIfam" id="TIGR00502">
    <property type="entry name" value="nagB"/>
    <property type="match status" value="1"/>
</dbReference>
<accession>A0A0W0RF13</accession>
<dbReference type="EMBL" id="LNXU01000045">
    <property type="protein sequence ID" value="KTC69651.1"/>
    <property type="molecule type" value="Genomic_DNA"/>
</dbReference>
<feature type="domain" description="Glucosamine/galactosamine-6-phosphate isomerase" evidence="2">
    <location>
        <begin position="10"/>
        <end position="238"/>
    </location>
</feature>
<dbReference type="HAMAP" id="MF_01241">
    <property type="entry name" value="GlcN6P_deamin"/>
    <property type="match status" value="1"/>
</dbReference>
<comment type="similarity">
    <text evidence="1">Belongs to the glucosamine/galactosamine-6-phosphate isomerase family. NagB subfamily.</text>
</comment>
<keyword evidence="1 3" id="KW-0378">Hydrolase</keyword>
<dbReference type="PANTHER" id="PTHR42892:SF1">
    <property type="entry name" value="GLUCOSAMINE-6-PHOSPHATE ISOMERASE"/>
    <property type="match status" value="1"/>
</dbReference>
<protein>
    <recommendedName>
        <fullName evidence="1">Glucosamine-6-phosphate deaminase</fullName>
        <ecNumber evidence="1">3.5.99.6</ecNumber>
    </recommendedName>
    <alternativeName>
        <fullName evidence="1">GlcN6P deaminase</fullName>
        <shortName evidence="1">GNPDA</shortName>
    </alternativeName>
    <alternativeName>
        <fullName evidence="1">Glucosamine-6-phosphate isomerase</fullName>
    </alternativeName>
</protein>
<dbReference type="InterPro" id="IPR018321">
    <property type="entry name" value="Glucosamine6P_isomerase_CS"/>
</dbReference>
<feature type="active site" description="For ring-opening step" evidence="1">
    <location>
        <position position="151"/>
    </location>
</feature>
<dbReference type="PATRIC" id="fig|447.4.peg.3383"/>
<evidence type="ECO:0000313" key="4">
    <source>
        <dbReference type="Proteomes" id="UP000054695"/>
    </source>
</evidence>
<dbReference type="AlphaFoldDB" id="A0A0W0RF13"/>
<sequence length="293" mass="32697">MFSRIFVRETAEGMASKAARTIQMKIMENNQKKIPTVLGLATGSTPEPLYKELVRLHKEENLDFSLVITFNLDEYLGLEPTHIQSYNYYMHHHFFDHVNIKKENIHMLDGTVPLQSIEQHAKEYEEKIQEAGGIDIQILGLGVNGHIGFNEPGSSFDSKTRLIKLDDKTREANKRFFNSKDEVPTHAITMGIGTILQHSKACYLLASGAAKADIIAAVNLASAPNQDIPATALYDHKNVTILLDKEAASKLPSSIKPIKSPLLFRSIYAPKISEEPKIVPVHDGLNEIKINLS</sequence>
<dbReference type="InterPro" id="IPR006148">
    <property type="entry name" value="Glc/Gal-6P_isomerase"/>
</dbReference>
<dbReference type="GO" id="GO:0019262">
    <property type="term" value="P:N-acetylneuraminate catabolic process"/>
    <property type="evidence" value="ECO:0007669"/>
    <property type="project" value="UniProtKB-UniRule"/>
</dbReference>
<dbReference type="UniPathway" id="UPA00629">
    <property type="reaction ID" value="UER00684"/>
</dbReference>
<feature type="active site" description="Proton acceptor; for enolization step" evidence="1">
    <location>
        <position position="73"/>
    </location>
</feature>
<dbReference type="RefSeq" id="WP_058460711.1">
    <property type="nucleotide sequence ID" value="NZ_CAAAIY010000007.1"/>
</dbReference>
<keyword evidence="1" id="KW-0119">Carbohydrate metabolism</keyword>
<dbReference type="STRING" id="447.Lboz_3167"/>
<comment type="function">
    <text evidence="1">Catalyzes the reversible isomerization-deamination of glucosamine 6-phosphate (GlcN6P) to form fructose 6-phosphate (Fru6P) and ammonium ion.</text>
</comment>
<dbReference type="Proteomes" id="UP000054695">
    <property type="component" value="Unassembled WGS sequence"/>
</dbReference>
<dbReference type="Pfam" id="PF01182">
    <property type="entry name" value="Glucosamine_iso"/>
    <property type="match status" value="1"/>
</dbReference>
<comment type="catalytic activity">
    <reaction evidence="1">
        <text>alpha-D-glucosamine 6-phosphate + H2O = beta-D-fructose 6-phosphate + NH4(+)</text>
        <dbReference type="Rhea" id="RHEA:12172"/>
        <dbReference type="ChEBI" id="CHEBI:15377"/>
        <dbReference type="ChEBI" id="CHEBI:28938"/>
        <dbReference type="ChEBI" id="CHEBI:57634"/>
        <dbReference type="ChEBI" id="CHEBI:75989"/>
        <dbReference type="EC" id="3.5.99.6"/>
    </reaction>
</comment>
<dbReference type="EC" id="3.5.99.6" evidence="1"/>
<reference evidence="3 4" key="1">
    <citation type="submission" date="2015-11" db="EMBL/GenBank/DDBJ databases">
        <title>Genomic analysis of 38 Legionella species identifies large and diverse effector repertoires.</title>
        <authorList>
            <person name="Burstein D."/>
            <person name="Amaro F."/>
            <person name="Zusman T."/>
            <person name="Lifshitz Z."/>
            <person name="Cohen O."/>
            <person name="Gilbert J.A."/>
            <person name="Pupko T."/>
            <person name="Shuman H.A."/>
            <person name="Segal G."/>
        </authorList>
    </citation>
    <scope>NUCLEOTIDE SEQUENCE [LARGE SCALE GENOMIC DNA]</scope>
    <source>
        <strain evidence="3 4">WIGA</strain>
    </source>
</reference>
<dbReference type="GO" id="GO:0005975">
    <property type="term" value="P:carbohydrate metabolic process"/>
    <property type="evidence" value="ECO:0007669"/>
    <property type="project" value="InterPro"/>
</dbReference>
<evidence type="ECO:0000256" key="1">
    <source>
        <dbReference type="HAMAP-Rule" id="MF_01241"/>
    </source>
</evidence>
<comment type="caution">
    <text evidence="1">Lacks conserved residue(s) required for the propagation of feature annotation.</text>
</comment>
<dbReference type="SUPFAM" id="SSF100950">
    <property type="entry name" value="NagB/RpiA/CoA transferase-like"/>
    <property type="match status" value="1"/>
</dbReference>